<evidence type="ECO:0000313" key="1">
    <source>
        <dbReference type="EMBL" id="CEJ92322.1"/>
    </source>
</evidence>
<dbReference type="Proteomes" id="UP000039046">
    <property type="component" value="Unassembled WGS sequence"/>
</dbReference>
<gene>
    <name evidence="1" type="ORF">VHEMI07982</name>
</gene>
<proteinExistence type="predicted"/>
<keyword evidence="2" id="KW-1185">Reference proteome</keyword>
<dbReference type="EMBL" id="CDHN01000004">
    <property type="protein sequence ID" value="CEJ92322.1"/>
    <property type="molecule type" value="Genomic_DNA"/>
</dbReference>
<protein>
    <submittedName>
        <fullName evidence="1">Uncharacterized protein</fullName>
    </submittedName>
</protein>
<organism evidence="1 2">
    <name type="scientific">[Torrubiella] hemipterigena</name>
    <dbReference type="NCBI Taxonomy" id="1531966"/>
    <lineage>
        <taxon>Eukaryota</taxon>
        <taxon>Fungi</taxon>
        <taxon>Dikarya</taxon>
        <taxon>Ascomycota</taxon>
        <taxon>Pezizomycotina</taxon>
        <taxon>Sordariomycetes</taxon>
        <taxon>Hypocreomycetidae</taxon>
        <taxon>Hypocreales</taxon>
        <taxon>Clavicipitaceae</taxon>
        <taxon>Clavicipitaceae incertae sedis</taxon>
        <taxon>'Torrubiella' clade</taxon>
    </lineage>
</organism>
<dbReference type="AlphaFoldDB" id="A0A0A1TNW1"/>
<name>A0A0A1TNW1_9HYPO</name>
<accession>A0A0A1TNW1</accession>
<dbReference type="OrthoDB" id="4940875at2759"/>
<dbReference type="STRING" id="1531966.A0A0A1TNW1"/>
<reference evidence="1 2" key="1">
    <citation type="journal article" date="2015" name="Genome Announc.">
        <title>Draft Genome Sequence and Gene Annotation of the Entomopathogenic Fungus Verticillium hemipterigenum.</title>
        <authorList>
            <person name="Horn F."/>
            <person name="Habel A."/>
            <person name="Scharf D.H."/>
            <person name="Dworschak J."/>
            <person name="Brakhage A.A."/>
            <person name="Guthke R."/>
            <person name="Hertweck C."/>
            <person name="Linde J."/>
        </authorList>
    </citation>
    <scope>NUCLEOTIDE SEQUENCE [LARGE SCALE GENOMIC DNA]</scope>
</reference>
<sequence length="209" mass="23170">MSILQPLDTAALLDAGLVTPPSSTGTRRLHRRRVNNLSEILHDLTGSPPLSTDFTDDNCFAAIPDVLLSETALRNLGYRPDIAADMWTRRVDWAPGSTTRVTDPDDGLIFSFLEFATGHAHGRGRDMDATFENTPQEWHACLDACGINSETQEALMDPLYADIRESASCVDWIIDTIELRFRALQQVRAASLDRERILQEASTRPSGSE</sequence>
<dbReference type="HOGENOM" id="CLU_112971_0_0_1"/>
<evidence type="ECO:0000313" key="2">
    <source>
        <dbReference type="Proteomes" id="UP000039046"/>
    </source>
</evidence>